<dbReference type="EMBL" id="QXFZ01002109">
    <property type="protein sequence ID" value="KAE9080654.1"/>
    <property type="molecule type" value="Genomic_DNA"/>
</dbReference>
<evidence type="ECO:0000313" key="11">
    <source>
        <dbReference type="Proteomes" id="UP000433483"/>
    </source>
</evidence>
<dbReference type="Proteomes" id="UP000429523">
    <property type="component" value="Unassembled WGS sequence"/>
</dbReference>
<dbReference type="Proteomes" id="UP000460718">
    <property type="component" value="Unassembled WGS sequence"/>
</dbReference>
<dbReference type="EMBL" id="QXGB01001759">
    <property type="protein sequence ID" value="KAE9185933.1"/>
    <property type="molecule type" value="Genomic_DNA"/>
</dbReference>
<accession>A0A6A4CAA0</accession>
<dbReference type="Proteomes" id="UP000441208">
    <property type="component" value="Unassembled WGS sequence"/>
</dbReference>
<evidence type="ECO:0000313" key="9">
    <source>
        <dbReference type="EMBL" id="KAE9283642.1"/>
    </source>
</evidence>
<dbReference type="Proteomes" id="UP000476176">
    <property type="component" value="Unassembled WGS sequence"/>
</dbReference>
<protein>
    <submittedName>
        <fullName evidence="9">Uncharacterized protein</fullName>
    </submittedName>
</protein>
<evidence type="ECO:0000313" key="18">
    <source>
        <dbReference type="Proteomes" id="UP000488956"/>
    </source>
</evidence>
<evidence type="ECO:0000313" key="13">
    <source>
        <dbReference type="Proteomes" id="UP000440367"/>
    </source>
</evidence>
<evidence type="ECO:0000313" key="5">
    <source>
        <dbReference type="EMBL" id="KAE9126981.1"/>
    </source>
</evidence>
<evidence type="ECO:0000313" key="6">
    <source>
        <dbReference type="EMBL" id="KAE9185933.1"/>
    </source>
</evidence>
<evidence type="ECO:0000313" key="4">
    <source>
        <dbReference type="EMBL" id="KAE9080654.1"/>
    </source>
</evidence>
<dbReference type="AlphaFoldDB" id="A0A6A4CAA0"/>
<dbReference type="Proteomes" id="UP000437068">
    <property type="component" value="Unassembled WGS sequence"/>
</dbReference>
<evidence type="ECO:0000313" key="7">
    <source>
        <dbReference type="EMBL" id="KAE9186587.1"/>
    </source>
</evidence>
<evidence type="ECO:0000313" key="16">
    <source>
        <dbReference type="Proteomes" id="UP000460718"/>
    </source>
</evidence>
<dbReference type="EMBL" id="QXFX01002449">
    <property type="protein sequence ID" value="KAE9076905.1"/>
    <property type="molecule type" value="Genomic_DNA"/>
</dbReference>
<reference evidence="10 11" key="1">
    <citation type="submission" date="2018-08" db="EMBL/GenBank/DDBJ databases">
        <title>Genomic investigation of the strawberry pathogen Phytophthora fragariae indicates pathogenicity is determined by transcriptional variation in three key races.</title>
        <authorList>
            <person name="Adams T.M."/>
            <person name="Armitage A.D."/>
            <person name="Sobczyk M.K."/>
            <person name="Bates H.J."/>
            <person name="Dunwell J.M."/>
            <person name="Nellist C.F."/>
            <person name="Harrison R.J."/>
        </authorList>
    </citation>
    <scope>NUCLEOTIDE SEQUENCE [LARGE SCALE GENOMIC DNA]</scope>
    <source>
        <strain evidence="9 12">A4</strain>
        <strain evidence="7 13">BC-1</strain>
        <strain evidence="8 17">BC-23</strain>
        <strain evidence="6 11">NOV-27</strain>
        <strain evidence="5 14">NOV-5</strain>
        <strain evidence="4 15">NOV-71</strain>
        <strain evidence="1 10">NOV-9</strain>
        <strain evidence="3 18">ONT-3</strain>
        <strain evidence="2 16">SCRP245</strain>
    </source>
</reference>
<keyword evidence="11" id="KW-1185">Reference proteome</keyword>
<dbReference type="EMBL" id="QXGD01002595">
    <property type="protein sequence ID" value="KAE9186587.1"/>
    <property type="molecule type" value="Genomic_DNA"/>
</dbReference>
<proteinExistence type="predicted"/>
<organism evidence="9 12">
    <name type="scientific">Phytophthora fragariae</name>
    <dbReference type="NCBI Taxonomy" id="53985"/>
    <lineage>
        <taxon>Eukaryota</taxon>
        <taxon>Sar</taxon>
        <taxon>Stramenopiles</taxon>
        <taxon>Oomycota</taxon>
        <taxon>Peronosporomycetes</taxon>
        <taxon>Peronosporales</taxon>
        <taxon>Peronosporaceae</taxon>
        <taxon>Phytophthora</taxon>
    </lineage>
</organism>
<gene>
    <name evidence="9" type="ORF">PF001_g22755</name>
    <name evidence="7" type="ORF">PF002_g25833</name>
    <name evidence="8" type="ORF">PF004_g22273</name>
    <name evidence="6" type="ORF">PF005_g21059</name>
    <name evidence="5" type="ORF">PF006_g16600</name>
    <name evidence="4" type="ORF">PF007_g22961</name>
    <name evidence="1" type="ORF">PF009_g21277</name>
    <name evidence="3" type="ORF">PF010_g23716</name>
    <name evidence="2" type="ORF">PF011_g23698</name>
</gene>
<evidence type="ECO:0000313" key="15">
    <source>
        <dbReference type="Proteomes" id="UP000441208"/>
    </source>
</evidence>
<sequence length="81" mass="9281">MQVRERISTEGYVIIYGAAHDDHPHDNRPTVVTEIDDTRGIDRPSCIVGNCTFEGTPLSLCRHLIRFHGIRFQRAARHLEL</sequence>
<name>A0A6A4CAA0_9STRA</name>
<evidence type="ECO:0000313" key="3">
    <source>
        <dbReference type="EMBL" id="KAE9076905.1"/>
    </source>
</evidence>
<dbReference type="EMBL" id="QXFW01002571">
    <property type="protein sequence ID" value="KAE8977315.1"/>
    <property type="molecule type" value="Genomic_DNA"/>
</dbReference>
<evidence type="ECO:0000313" key="1">
    <source>
        <dbReference type="EMBL" id="KAE8928582.1"/>
    </source>
</evidence>
<evidence type="ECO:0000313" key="12">
    <source>
        <dbReference type="Proteomes" id="UP000437068"/>
    </source>
</evidence>
<dbReference type="EMBL" id="QXGC01002209">
    <property type="protein sequence ID" value="KAE9189220.1"/>
    <property type="molecule type" value="Genomic_DNA"/>
</dbReference>
<dbReference type="EMBL" id="QXGE01002236">
    <property type="protein sequence ID" value="KAE9283642.1"/>
    <property type="molecule type" value="Genomic_DNA"/>
</dbReference>
<evidence type="ECO:0000313" key="17">
    <source>
        <dbReference type="Proteomes" id="UP000476176"/>
    </source>
</evidence>
<evidence type="ECO:0000313" key="14">
    <source>
        <dbReference type="Proteomes" id="UP000440732"/>
    </source>
</evidence>
<comment type="caution">
    <text evidence="9">The sequence shown here is derived from an EMBL/GenBank/DDBJ whole genome shotgun (WGS) entry which is preliminary data.</text>
</comment>
<dbReference type="Proteomes" id="UP000440732">
    <property type="component" value="Unassembled WGS sequence"/>
</dbReference>
<dbReference type="OrthoDB" id="122409at2759"/>
<dbReference type="EMBL" id="QXGF01001655">
    <property type="protein sequence ID" value="KAE8928582.1"/>
    <property type="molecule type" value="Genomic_DNA"/>
</dbReference>
<evidence type="ECO:0000313" key="8">
    <source>
        <dbReference type="EMBL" id="KAE9189220.1"/>
    </source>
</evidence>
<evidence type="ECO:0000313" key="10">
    <source>
        <dbReference type="Proteomes" id="UP000429523"/>
    </source>
</evidence>
<dbReference type="Proteomes" id="UP000488956">
    <property type="component" value="Unassembled WGS sequence"/>
</dbReference>
<dbReference type="EMBL" id="QXGA01001165">
    <property type="protein sequence ID" value="KAE9126981.1"/>
    <property type="molecule type" value="Genomic_DNA"/>
</dbReference>
<dbReference type="Proteomes" id="UP000433483">
    <property type="component" value="Unassembled WGS sequence"/>
</dbReference>
<evidence type="ECO:0000313" key="2">
    <source>
        <dbReference type="EMBL" id="KAE8977315.1"/>
    </source>
</evidence>
<dbReference type="Proteomes" id="UP000440367">
    <property type="component" value="Unassembled WGS sequence"/>
</dbReference>